<evidence type="ECO:0000256" key="5">
    <source>
        <dbReference type="SAM" id="MobiDB-lite"/>
    </source>
</evidence>
<dbReference type="InterPro" id="IPR038350">
    <property type="entry name" value="Orai_sf"/>
</dbReference>
<dbReference type="InterPro" id="IPR010445">
    <property type="entry name" value="LapA_dom"/>
</dbReference>
<evidence type="ECO:0000313" key="8">
    <source>
        <dbReference type="EMBL" id="SVD26366.1"/>
    </source>
</evidence>
<dbReference type="Pfam" id="PF06305">
    <property type="entry name" value="LapA_dom"/>
    <property type="match status" value="1"/>
</dbReference>
<evidence type="ECO:0000259" key="7">
    <source>
        <dbReference type="Pfam" id="PF06305"/>
    </source>
</evidence>
<dbReference type="Gene3D" id="1.20.140.140">
    <property type="entry name" value="Calcium release-activated calcium channel protein Orai"/>
    <property type="match status" value="1"/>
</dbReference>
<evidence type="ECO:0000256" key="1">
    <source>
        <dbReference type="ARBA" id="ARBA00022475"/>
    </source>
</evidence>
<evidence type="ECO:0000256" key="3">
    <source>
        <dbReference type="ARBA" id="ARBA00022989"/>
    </source>
</evidence>
<gene>
    <name evidence="8" type="ORF">METZ01_LOCUS379220</name>
</gene>
<dbReference type="GO" id="GO:0005886">
    <property type="term" value="C:plasma membrane"/>
    <property type="evidence" value="ECO:0007669"/>
    <property type="project" value="InterPro"/>
</dbReference>
<feature type="transmembrane region" description="Helical" evidence="6">
    <location>
        <begin position="46"/>
        <end position="71"/>
    </location>
</feature>
<protein>
    <recommendedName>
        <fullName evidence="7">Lipopolysaccharide assembly protein A domain-containing protein</fullName>
    </recommendedName>
</protein>
<reference evidence="8" key="1">
    <citation type="submission" date="2018-05" db="EMBL/GenBank/DDBJ databases">
        <authorList>
            <person name="Lanie J.A."/>
            <person name="Ng W.-L."/>
            <person name="Kazmierczak K.M."/>
            <person name="Andrzejewski T.M."/>
            <person name="Davidsen T.M."/>
            <person name="Wayne K.J."/>
            <person name="Tettelin H."/>
            <person name="Glass J.I."/>
            <person name="Rusch D."/>
            <person name="Podicherti R."/>
            <person name="Tsui H.-C.T."/>
            <person name="Winkler M.E."/>
        </authorList>
    </citation>
    <scope>NUCLEOTIDE SEQUENCE</scope>
</reference>
<evidence type="ECO:0000256" key="6">
    <source>
        <dbReference type="SAM" id="Phobius"/>
    </source>
</evidence>
<dbReference type="AlphaFoldDB" id="A0A382TWE2"/>
<evidence type="ECO:0000256" key="4">
    <source>
        <dbReference type="ARBA" id="ARBA00023136"/>
    </source>
</evidence>
<keyword evidence="1" id="KW-1003">Cell membrane</keyword>
<feature type="region of interest" description="Disordered" evidence="5">
    <location>
        <begin position="116"/>
        <end position="139"/>
    </location>
</feature>
<keyword evidence="3 6" id="KW-1133">Transmembrane helix</keyword>
<proteinExistence type="predicted"/>
<name>A0A382TWE2_9ZZZZ</name>
<organism evidence="8">
    <name type="scientific">marine metagenome</name>
    <dbReference type="NCBI Taxonomy" id="408172"/>
    <lineage>
        <taxon>unclassified sequences</taxon>
        <taxon>metagenomes</taxon>
        <taxon>ecological metagenomes</taxon>
    </lineage>
</organism>
<dbReference type="EMBL" id="UINC01139670">
    <property type="protein sequence ID" value="SVD26366.1"/>
    <property type="molecule type" value="Genomic_DNA"/>
</dbReference>
<feature type="compositionally biased region" description="Basic and acidic residues" evidence="5">
    <location>
        <begin position="127"/>
        <end position="139"/>
    </location>
</feature>
<accession>A0A382TWE2</accession>
<keyword evidence="4 6" id="KW-0472">Membrane</keyword>
<evidence type="ECO:0000256" key="2">
    <source>
        <dbReference type="ARBA" id="ARBA00022692"/>
    </source>
</evidence>
<sequence>MRYLSLIIFAGFLVFCVDFATQNTETVVINYQLDWLKFSFRSERPVFVPIFFTFAFGIIFCVIYFFIYHSVLLGKLHRQKKEIKRLNKLVETHKEAEIITDERKSELNQIVASVHDSVDEQDDLDPPDLHNEEDLKTSA</sequence>
<keyword evidence="2 6" id="KW-0812">Transmembrane</keyword>
<feature type="domain" description="Lipopolysaccharide assembly protein A" evidence="7">
    <location>
        <begin position="22"/>
        <end position="88"/>
    </location>
</feature>